<evidence type="ECO:0000256" key="2">
    <source>
        <dbReference type="ARBA" id="ARBA00022515"/>
    </source>
</evidence>
<comment type="cofactor">
    <cofactor evidence="12 13">
        <name>Zn(2+)</name>
        <dbReference type="ChEBI" id="CHEBI:29105"/>
    </cofactor>
    <text evidence="12 13">Binds 1 zinc ion per monomer.</text>
</comment>
<evidence type="ECO:0000256" key="14">
    <source>
        <dbReference type="SAM" id="Coils"/>
    </source>
</evidence>
<evidence type="ECO:0000256" key="13">
    <source>
        <dbReference type="PIRNR" id="PIRNR002811"/>
    </source>
</evidence>
<comment type="domain">
    <text evidence="12">Contains an N-terminal zinc-binding domain, a central core domain that contains the primase activity, and a C-terminal DnaB-binding domain.</text>
</comment>
<dbReference type="Pfam" id="PF01807">
    <property type="entry name" value="Zn_ribbon_DnaG"/>
    <property type="match status" value="1"/>
</dbReference>
<evidence type="ECO:0000256" key="5">
    <source>
        <dbReference type="ARBA" id="ARBA00022705"/>
    </source>
</evidence>
<dbReference type="PANTHER" id="PTHR30313">
    <property type="entry name" value="DNA PRIMASE"/>
    <property type="match status" value="1"/>
</dbReference>
<evidence type="ECO:0000256" key="1">
    <source>
        <dbReference type="ARBA" id="ARBA00022478"/>
    </source>
</evidence>
<comment type="catalytic activity">
    <reaction evidence="12">
        <text>ssDNA + n NTP = ssDNA/pppN(pN)n-1 hybrid + (n-1) diphosphate.</text>
        <dbReference type="EC" id="2.7.7.101"/>
    </reaction>
</comment>
<evidence type="ECO:0000256" key="12">
    <source>
        <dbReference type="HAMAP-Rule" id="MF_00974"/>
    </source>
</evidence>
<evidence type="ECO:0000256" key="10">
    <source>
        <dbReference type="ARBA" id="ARBA00023125"/>
    </source>
</evidence>
<dbReference type="Pfam" id="PF10410">
    <property type="entry name" value="DnaB_bind"/>
    <property type="match status" value="1"/>
</dbReference>
<reference evidence="18" key="1">
    <citation type="submission" date="2021-11" db="EMBL/GenBank/DDBJ databases">
        <title>Cultivation dependent microbiological survey of springs from the worlds oldest radium mine currently devoted to the extraction of radon-saturated water.</title>
        <authorList>
            <person name="Kapinusova G."/>
            <person name="Smrhova T."/>
            <person name="Strejcek M."/>
            <person name="Suman J."/>
            <person name="Jani K."/>
            <person name="Pajer P."/>
            <person name="Uhlik O."/>
        </authorList>
    </citation>
    <scope>NUCLEOTIDE SEQUENCE [LARGE SCALE GENOMIC DNA]</scope>
    <source>
        <strain evidence="18">J379</strain>
    </source>
</reference>
<evidence type="ECO:0000259" key="16">
    <source>
        <dbReference type="PROSITE" id="PS50880"/>
    </source>
</evidence>
<dbReference type="Proteomes" id="UP001058860">
    <property type="component" value="Chromosome"/>
</dbReference>
<dbReference type="InterPro" id="IPR034151">
    <property type="entry name" value="TOPRIM_DnaG_bac"/>
</dbReference>
<keyword evidence="3 12" id="KW-0808">Transferase</keyword>
<dbReference type="Gene3D" id="3.40.1360.10">
    <property type="match status" value="1"/>
</dbReference>
<dbReference type="EMBL" id="CP088295">
    <property type="protein sequence ID" value="UUY02596.1"/>
    <property type="molecule type" value="Genomic_DNA"/>
</dbReference>
<dbReference type="InterPro" id="IPR013264">
    <property type="entry name" value="DNAG_N"/>
</dbReference>
<dbReference type="SMART" id="SM00493">
    <property type="entry name" value="TOPRIM"/>
    <property type="match status" value="1"/>
</dbReference>
<evidence type="ECO:0000256" key="8">
    <source>
        <dbReference type="ARBA" id="ARBA00022833"/>
    </source>
</evidence>
<dbReference type="Pfam" id="PF08275">
    <property type="entry name" value="DNAG_N"/>
    <property type="match status" value="1"/>
</dbReference>
<dbReference type="InterPro" id="IPR050219">
    <property type="entry name" value="DnaG_primase"/>
</dbReference>
<evidence type="ECO:0000256" key="4">
    <source>
        <dbReference type="ARBA" id="ARBA00022695"/>
    </source>
</evidence>
<gene>
    <name evidence="12 17" type="primary">dnaG</name>
    <name evidence="17" type="ORF">LRS13_18145</name>
</gene>
<dbReference type="InterPro" id="IPR037068">
    <property type="entry name" value="DNA_primase_core_N_sf"/>
</dbReference>
<comment type="function">
    <text evidence="12 13">RNA polymerase that catalyzes the synthesis of short RNA molecules used as primers for DNA polymerase during DNA replication.</text>
</comment>
<keyword evidence="4 12" id="KW-0548">Nucleotidyltransferase</keyword>
<keyword evidence="2 12" id="KW-0639">Primosome</keyword>
<dbReference type="Gene3D" id="3.90.980.10">
    <property type="entry name" value="DNA primase, catalytic core, N-terminal domain"/>
    <property type="match status" value="1"/>
</dbReference>
<keyword evidence="7 12" id="KW-0863">Zinc-finger</keyword>
<evidence type="ECO:0000256" key="7">
    <source>
        <dbReference type="ARBA" id="ARBA00022771"/>
    </source>
</evidence>
<dbReference type="SUPFAM" id="SSF57783">
    <property type="entry name" value="Zinc beta-ribbon"/>
    <property type="match status" value="1"/>
</dbReference>
<comment type="subunit">
    <text evidence="12">Monomer. Interacts with DnaB.</text>
</comment>
<keyword evidence="14" id="KW-0175">Coiled coil</keyword>
<keyword evidence="8 12" id="KW-0862">Zinc</keyword>
<dbReference type="HAMAP" id="MF_00974">
    <property type="entry name" value="DNA_primase_DnaG"/>
    <property type="match status" value="1"/>
</dbReference>
<keyword evidence="9" id="KW-0460">Magnesium</keyword>
<keyword evidence="5 12" id="KW-0235">DNA replication</keyword>
<dbReference type="RefSeq" id="WP_353863122.1">
    <property type="nucleotide sequence ID" value="NZ_CP088295.1"/>
</dbReference>
<dbReference type="EC" id="2.7.7.101" evidence="12"/>
<dbReference type="Pfam" id="PF13155">
    <property type="entry name" value="Toprim_2"/>
    <property type="match status" value="1"/>
</dbReference>
<feature type="coiled-coil region" evidence="14">
    <location>
        <begin position="510"/>
        <end position="592"/>
    </location>
</feature>
<evidence type="ECO:0000313" key="18">
    <source>
        <dbReference type="Proteomes" id="UP001058860"/>
    </source>
</evidence>
<evidence type="ECO:0000256" key="9">
    <source>
        <dbReference type="ARBA" id="ARBA00022842"/>
    </source>
</evidence>
<evidence type="ECO:0000256" key="3">
    <source>
        <dbReference type="ARBA" id="ARBA00022679"/>
    </source>
</evidence>
<proteinExistence type="inferred from homology"/>
<feature type="region of interest" description="Disordered" evidence="15">
    <location>
        <begin position="432"/>
        <end position="452"/>
    </location>
</feature>
<dbReference type="InterPro" id="IPR002694">
    <property type="entry name" value="Znf_CHC2"/>
</dbReference>
<evidence type="ECO:0000256" key="6">
    <source>
        <dbReference type="ARBA" id="ARBA00022723"/>
    </source>
</evidence>
<name>A0ABY5PD43_9ACTN</name>
<evidence type="ECO:0000256" key="11">
    <source>
        <dbReference type="ARBA" id="ARBA00023163"/>
    </source>
</evidence>
<dbReference type="InterPro" id="IPR006295">
    <property type="entry name" value="DNA_primase_DnaG"/>
</dbReference>
<comment type="similarity">
    <text evidence="12 13">Belongs to the DnaG primase family.</text>
</comment>
<feature type="zinc finger region" description="CHC2-type" evidence="12">
    <location>
        <begin position="40"/>
        <end position="64"/>
    </location>
</feature>
<accession>A0ABY5PD43</accession>
<sequence>MARYADDAKEQVRDAVDMIDLVGTKVDLRRAGANRYEGLCPFHDERTPSFGIDPVKKVYHCFGCQASGDCFTWAQEMEGLGFVEAMEWLADRYGVTLERESEDPKEAERRKHRERLLELLERTAAFYVRFLWESTEAAPARQYLVDRGLDEAILREFRVGYSPSAWDKVLMASRKGGFSNRDLYDAGLAQKAKGEGRIYDRFRGRIMFPLADIRGRVLGFGARALRDNQQPKYLNTSENDIFHKGRQLFAADLARAHAARAGEVIVAEGYTDVIALHQAGLRNTVATMGTAMTPEQVGELTRLAPRALLALDADAAGQEAMIRAAKVARGKKLELRVVELPPGRDPADLAAEAGAAEIRRLVEASVPFVKFRVQRALATGDLATAEGKDAVLGELRPVFAEIPASVLREELVSDVADRLDIAETLAAQLLGRGGTAPAPTSRPEPQAAEPDVAQRAAVQLSAAEQQERGFLALCVAVPSAGAKALAALDLDHDLTSDASRAAARWLADHLDDPERELEAQEERLQVLVRDICFRAPKGDDLMPEAVEAERLQLALARAERELVAARRAHTGVDDAQRRRRTAQEQYNAALDRVLEAGAPR</sequence>
<keyword evidence="10 12" id="KW-0238">DNA-binding</keyword>
<dbReference type="InterPro" id="IPR030846">
    <property type="entry name" value="DnaG_bac"/>
</dbReference>
<keyword evidence="18" id="KW-1185">Reference proteome</keyword>
<evidence type="ECO:0000313" key="17">
    <source>
        <dbReference type="EMBL" id="UUY02596.1"/>
    </source>
</evidence>
<dbReference type="PIRSF" id="PIRSF002811">
    <property type="entry name" value="DnaG"/>
    <property type="match status" value="1"/>
</dbReference>
<keyword evidence="11 12" id="KW-0804">Transcription</keyword>
<dbReference type="InterPro" id="IPR019475">
    <property type="entry name" value="DNA_primase_DnaB-bd"/>
</dbReference>
<evidence type="ECO:0000256" key="15">
    <source>
        <dbReference type="SAM" id="MobiDB-lite"/>
    </source>
</evidence>
<dbReference type="SUPFAM" id="SSF56731">
    <property type="entry name" value="DNA primase core"/>
    <property type="match status" value="1"/>
</dbReference>
<dbReference type="NCBIfam" id="TIGR01391">
    <property type="entry name" value="dnaG"/>
    <property type="match status" value="1"/>
</dbReference>
<dbReference type="Gene3D" id="3.90.580.10">
    <property type="entry name" value="Zinc finger, CHC2-type domain"/>
    <property type="match status" value="1"/>
</dbReference>
<feature type="domain" description="Toprim" evidence="16">
    <location>
        <begin position="262"/>
        <end position="343"/>
    </location>
</feature>
<organism evidence="17 18">
    <name type="scientific">Svornostia abyssi</name>
    <dbReference type="NCBI Taxonomy" id="2898438"/>
    <lineage>
        <taxon>Bacteria</taxon>
        <taxon>Bacillati</taxon>
        <taxon>Actinomycetota</taxon>
        <taxon>Thermoleophilia</taxon>
        <taxon>Solirubrobacterales</taxon>
        <taxon>Baekduiaceae</taxon>
        <taxon>Svornostia</taxon>
    </lineage>
</organism>
<keyword evidence="1 12" id="KW-0240">DNA-directed RNA polymerase</keyword>
<dbReference type="SMART" id="SM00400">
    <property type="entry name" value="ZnF_CHCC"/>
    <property type="match status" value="1"/>
</dbReference>
<dbReference type="CDD" id="cd03364">
    <property type="entry name" value="TOPRIM_DnaG_primases"/>
    <property type="match status" value="1"/>
</dbReference>
<dbReference type="InterPro" id="IPR036977">
    <property type="entry name" value="DNA_primase_Znf_CHC2"/>
</dbReference>
<dbReference type="PANTHER" id="PTHR30313:SF2">
    <property type="entry name" value="DNA PRIMASE"/>
    <property type="match status" value="1"/>
</dbReference>
<keyword evidence="6 12" id="KW-0479">Metal-binding</keyword>
<dbReference type="PROSITE" id="PS50880">
    <property type="entry name" value="TOPRIM"/>
    <property type="match status" value="1"/>
</dbReference>
<dbReference type="InterPro" id="IPR006171">
    <property type="entry name" value="TOPRIM_dom"/>
</dbReference>
<protein>
    <recommendedName>
        <fullName evidence="12 13">DNA primase</fullName>
        <ecNumber evidence="12">2.7.7.101</ecNumber>
    </recommendedName>
</protein>